<sequence>MKVHNLTIDSSQHTLETLAMDYVVELENPIYDCSSIKLISARIPTPQLTICETNKTFSVDGKDFTLLETNYTNGSDLAQDLNTLLTPTSNITGVVYDSDTDTLKFSGTSGGFTFEFLSGTNGRNSTDASNTTPHQVMGFGSRDYTSNVSNQIESGAINLKGPNALVLRLTVGRDECNQSVYSGTPFYTGHILLDGSDFINFNGADDPVQHYFHTGSIKSIRSIRVQFFYMSHGRLIPYDFRNQEHVLKFELVCSTDKLENLERMVESIDIPEPVVSKNVYRWNLYIVGVIIIGILLMFLMKGKPSYPRQISE</sequence>
<organism evidence="2">
    <name type="scientific">Mantoniella tinhauana virus 1</name>
    <dbReference type="NCBI Taxonomy" id="3111543"/>
    <lineage>
        <taxon>Viruses</taxon>
    </lineage>
</organism>
<keyword evidence="1" id="KW-0472">Membrane</keyword>
<evidence type="ECO:0000256" key="1">
    <source>
        <dbReference type="SAM" id="Phobius"/>
    </source>
</evidence>
<name>A0AB38ZM85_9VIRU</name>
<accession>A0AB38ZM85</accession>
<dbReference type="EMBL" id="PP130629">
    <property type="protein sequence ID" value="XAO13491.1"/>
    <property type="molecule type" value="Genomic_DNA"/>
</dbReference>
<evidence type="ECO:0000313" key="2">
    <source>
        <dbReference type="EMBL" id="XAO13491.1"/>
    </source>
</evidence>
<proteinExistence type="predicted"/>
<reference evidence="2" key="1">
    <citation type="submission" date="2024-01" db="EMBL/GenBank/DDBJ databases">
        <title>Genomic and biogeographic characterisation of Mantoniella tinhauana virus 1, the first discovered Mantoniella-infecting prasinovirus.</title>
        <authorList>
            <person name="Rey Redondo E."/>
            <person name="Yung C.C.M."/>
        </authorList>
    </citation>
    <scope>NUCLEOTIDE SEQUENCE</scope>
    <source>
        <strain evidence="2">Lau Fau Shan</strain>
    </source>
</reference>
<feature type="transmembrane region" description="Helical" evidence="1">
    <location>
        <begin position="282"/>
        <end position="300"/>
    </location>
</feature>
<protein>
    <submittedName>
        <fullName evidence="2">Uncharacterized protein</fullName>
    </submittedName>
</protein>
<keyword evidence="1" id="KW-0812">Transmembrane</keyword>
<keyword evidence="1" id="KW-1133">Transmembrane helix</keyword>